<dbReference type="AlphaFoldDB" id="A0A024JWV0"/>
<reference evidence="2" key="2">
    <citation type="submission" date="2014-04" db="EMBL/GenBank/DDBJ databases">
        <authorList>
            <person name="Xu Y.W."/>
            <person name="Yang Q."/>
        </authorList>
    </citation>
    <scope>NUCLEOTIDE SEQUENCE</scope>
    <source>
        <strain evidence="2">DSM 44626</strain>
    </source>
</reference>
<reference evidence="2" key="1">
    <citation type="journal article" date="2014" name="Genome Announc.">
        <title>Draft Genome Sequence of Mycobacterium triplex DSM 44626.</title>
        <authorList>
            <person name="Sassi M."/>
            <person name="Croce O."/>
            <person name="Robert C."/>
            <person name="Raoult D."/>
            <person name="Drancourt M."/>
        </authorList>
    </citation>
    <scope>NUCLEOTIDE SEQUENCE [LARGE SCALE GENOMIC DNA]</scope>
    <source>
        <strain evidence="2">DSM 44626</strain>
    </source>
</reference>
<dbReference type="AntiFam" id="ANF00248">
    <property type="entry name" value="Shadow ORF (opposite ppsD)"/>
</dbReference>
<gene>
    <name evidence="2" type="ORF">BN973_02180</name>
</gene>
<dbReference type="EMBL" id="HG964446">
    <property type="protein sequence ID" value="CDO87822.1"/>
    <property type="molecule type" value="Genomic_DNA"/>
</dbReference>
<protein>
    <submittedName>
        <fullName evidence="2">Uncharacterized protein</fullName>
    </submittedName>
</protein>
<name>A0A024JWV0_9MYCO</name>
<accession>A0A024JWV0</accession>
<dbReference type="Proteomes" id="UP000028880">
    <property type="component" value="Unassembled WGS sequence"/>
</dbReference>
<dbReference type="STRING" id="47839.BN973_02180"/>
<organism evidence="2">
    <name type="scientific">Mycobacterium triplex</name>
    <dbReference type="NCBI Taxonomy" id="47839"/>
    <lineage>
        <taxon>Bacteria</taxon>
        <taxon>Bacillati</taxon>
        <taxon>Actinomycetota</taxon>
        <taxon>Actinomycetes</taxon>
        <taxon>Mycobacteriales</taxon>
        <taxon>Mycobacteriaceae</taxon>
        <taxon>Mycobacterium</taxon>
        <taxon>Mycobacterium simiae complex</taxon>
    </lineage>
</organism>
<dbReference type="HOGENOM" id="CLU_962525_0_0_11"/>
<evidence type="ECO:0000313" key="2">
    <source>
        <dbReference type="EMBL" id="CDO87822.1"/>
    </source>
</evidence>
<sequence>MKRHHRLEQAARPRRTLGVPDLRLDRAECAPLPVRSSRFVEHLAQRGELGGVAGPGAGAVRLDEPHRFRAVAGSGVGAAKGFRLTRRTGCVDALGPAVRRRADAADHRVDPVAVALGIVETLEREHRQPLAEHRAVRLVGEGPAVPAGRQRGDLREAHVHEDVVEGVDSTGDDHVRLTQVQLVQPHLQRGQRAGARRVDDAVGPAEIEAVGDAPGYDVAEQSGEGVLLPRRVVSRHTFAERGQLLFREAGRPKSALPDRPVQTTTDVGDQLGAAGGAEHDADSLTVDVR</sequence>
<proteinExistence type="predicted"/>
<feature type="region of interest" description="Disordered" evidence="1">
    <location>
        <begin position="249"/>
        <end position="289"/>
    </location>
</feature>
<evidence type="ECO:0000256" key="1">
    <source>
        <dbReference type="SAM" id="MobiDB-lite"/>
    </source>
</evidence>
<feature type="compositionally biased region" description="Basic and acidic residues" evidence="1">
    <location>
        <begin position="277"/>
        <end position="289"/>
    </location>
</feature>